<dbReference type="InterPro" id="IPR013108">
    <property type="entry name" value="Amidohydro_3"/>
</dbReference>
<evidence type="ECO:0000313" key="3">
    <source>
        <dbReference type="EMBL" id="KAK3681365.1"/>
    </source>
</evidence>
<dbReference type="Gene3D" id="2.30.40.10">
    <property type="entry name" value="Urease, subunit C, domain 1"/>
    <property type="match status" value="1"/>
</dbReference>
<dbReference type="PANTHER" id="PTHR22642">
    <property type="entry name" value="IMIDAZOLONEPROPIONASE"/>
    <property type="match status" value="1"/>
</dbReference>
<feature type="non-terminal residue" evidence="2">
    <location>
        <position position="235"/>
    </location>
</feature>
<feature type="domain" description="Amidohydrolase 3" evidence="1">
    <location>
        <begin position="70"/>
        <end position="233"/>
    </location>
</feature>
<dbReference type="InterPro" id="IPR032466">
    <property type="entry name" value="Metal_Hydrolase"/>
</dbReference>
<protein>
    <recommendedName>
        <fullName evidence="1">Amidohydrolase 3 domain-containing protein</fullName>
    </recommendedName>
</protein>
<dbReference type="SUPFAM" id="SSF51556">
    <property type="entry name" value="Metallo-dependent hydrolases"/>
    <property type="match status" value="1"/>
</dbReference>
<accession>A0AAE1C6W1</accession>
<proteinExistence type="predicted"/>
<organism evidence="2 4">
    <name type="scientific">Podospora appendiculata</name>
    <dbReference type="NCBI Taxonomy" id="314037"/>
    <lineage>
        <taxon>Eukaryota</taxon>
        <taxon>Fungi</taxon>
        <taxon>Dikarya</taxon>
        <taxon>Ascomycota</taxon>
        <taxon>Pezizomycotina</taxon>
        <taxon>Sordariomycetes</taxon>
        <taxon>Sordariomycetidae</taxon>
        <taxon>Sordariales</taxon>
        <taxon>Podosporaceae</taxon>
        <taxon>Podospora</taxon>
    </lineage>
</organism>
<feature type="non-terminal residue" evidence="2">
    <location>
        <position position="1"/>
    </location>
</feature>
<keyword evidence="4" id="KW-1185">Reference proteome</keyword>
<dbReference type="Pfam" id="PF07969">
    <property type="entry name" value="Amidohydro_3"/>
    <property type="match status" value="1"/>
</dbReference>
<evidence type="ECO:0000259" key="1">
    <source>
        <dbReference type="Pfam" id="PF07969"/>
    </source>
</evidence>
<dbReference type="InterPro" id="IPR011059">
    <property type="entry name" value="Metal-dep_hydrolase_composite"/>
</dbReference>
<evidence type="ECO:0000313" key="2">
    <source>
        <dbReference type="EMBL" id="KAK3680664.1"/>
    </source>
</evidence>
<gene>
    <name evidence="2" type="ORF">B0T22DRAFT_348548</name>
    <name evidence="3" type="ORF">B0T22DRAFT_359578</name>
</gene>
<reference evidence="2" key="1">
    <citation type="journal article" date="2023" name="Mol. Phylogenet. Evol.">
        <title>Genome-scale phylogeny and comparative genomics of the fungal order Sordariales.</title>
        <authorList>
            <person name="Hensen N."/>
            <person name="Bonometti L."/>
            <person name="Westerberg I."/>
            <person name="Brannstrom I.O."/>
            <person name="Guillou S."/>
            <person name="Cros-Aarteil S."/>
            <person name="Calhoun S."/>
            <person name="Haridas S."/>
            <person name="Kuo A."/>
            <person name="Mondo S."/>
            <person name="Pangilinan J."/>
            <person name="Riley R."/>
            <person name="LaButti K."/>
            <person name="Andreopoulos B."/>
            <person name="Lipzen A."/>
            <person name="Chen C."/>
            <person name="Yan M."/>
            <person name="Daum C."/>
            <person name="Ng V."/>
            <person name="Clum A."/>
            <person name="Steindorff A."/>
            <person name="Ohm R.A."/>
            <person name="Martin F."/>
            <person name="Silar P."/>
            <person name="Natvig D.O."/>
            <person name="Lalanne C."/>
            <person name="Gautier V."/>
            <person name="Ament-Velasquez S.L."/>
            <person name="Kruys A."/>
            <person name="Hutchinson M.I."/>
            <person name="Powell A.J."/>
            <person name="Barry K."/>
            <person name="Miller A.N."/>
            <person name="Grigoriev I.V."/>
            <person name="Debuchy R."/>
            <person name="Gladieux P."/>
            <person name="Hiltunen Thoren M."/>
            <person name="Johannesson H."/>
        </authorList>
    </citation>
    <scope>NUCLEOTIDE SEQUENCE</scope>
    <source>
        <strain evidence="2">CBS 314.62</strain>
    </source>
</reference>
<comment type="caution">
    <text evidence="2">The sequence shown here is derived from an EMBL/GenBank/DDBJ whole genome shotgun (WGS) entry which is preliminary data.</text>
</comment>
<reference evidence="2" key="2">
    <citation type="submission" date="2023-06" db="EMBL/GenBank/DDBJ databases">
        <authorList>
            <consortium name="Lawrence Berkeley National Laboratory"/>
            <person name="Haridas S."/>
            <person name="Hensen N."/>
            <person name="Bonometti L."/>
            <person name="Westerberg I."/>
            <person name="Brannstrom I.O."/>
            <person name="Guillou S."/>
            <person name="Cros-Aarteil S."/>
            <person name="Calhoun S."/>
            <person name="Kuo A."/>
            <person name="Mondo S."/>
            <person name="Pangilinan J."/>
            <person name="Riley R."/>
            <person name="Labutti K."/>
            <person name="Andreopoulos B."/>
            <person name="Lipzen A."/>
            <person name="Chen C."/>
            <person name="Yanf M."/>
            <person name="Daum C."/>
            <person name="Ng V."/>
            <person name="Clum A."/>
            <person name="Steindorff A."/>
            <person name="Ohm R."/>
            <person name="Martin F."/>
            <person name="Silar P."/>
            <person name="Natvig D."/>
            <person name="Lalanne C."/>
            <person name="Gautier V."/>
            <person name="Ament-Velasquez S.L."/>
            <person name="Kruys A."/>
            <person name="Hutchinson M.I."/>
            <person name="Powell A.J."/>
            <person name="Barry K."/>
            <person name="Miller A.N."/>
            <person name="Grigoriev I.V."/>
            <person name="Debuchy R."/>
            <person name="Gladieux P."/>
            <person name="Thoren M.H."/>
            <person name="Johannesson H."/>
        </authorList>
    </citation>
    <scope>NUCLEOTIDE SEQUENCE</scope>
    <source>
        <strain evidence="2">CBS 314.62</strain>
    </source>
</reference>
<dbReference type="EMBL" id="JAULSO010000015">
    <property type="protein sequence ID" value="KAK3680664.1"/>
    <property type="molecule type" value="Genomic_DNA"/>
</dbReference>
<dbReference type="EMBL" id="JAULSO010000007">
    <property type="protein sequence ID" value="KAK3681365.1"/>
    <property type="molecule type" value="Genomic_DNA"/>
</dbReference>
<dbReference type="Proteomes" id="UP001270362">
    <property type="component" value="Unassembled WGS sequence"/>
</dbReference>
<dbReference type="PANTHER" id="PTHR22642:SF2">
    <property type="entry name" value="PROTEIN LONG AFTER FAR-RED 3"/>
    <property type="match status" value="1"/>
</dbReference>
<dbReference type="SUPFAM" id="SSF51338">
    <property type="entry name" value="Composite domain of metallo-dependent hydrolases"/>
    <property type="match status" value="1"/>
</dbReference>
<name>A0AAE1C6W1_9PEZI</name>
<dbReference type="AlphaFoldDB" id="A0AAE1C6W1"/>
<sequence>IPDSYSEGTLRGSLILYNGRIHTMDEHNTVASVVAIDDGKIVYVGNRSSDAGARFLSTATTTTTTKPRRINLHGRMAVPGLIDCHNHIVLLGNRPGYHTPLENAYSIADALSTLTSRATAVPAGEFITTIGGFHPNQFTERRLPTLAELDAALPHHPVFISYGFTGPAVTNTLGKTFFSAVTPTPLIAANGSIPLGTANGAALLALRALTTPSSSRRSVQAAMAYAASLGVTTHL</sequence>
<evidence type="ECO:0000313" key="4">
    <source>
        <dbReference type="Proteomes" id="UP001270362"/>
    </source>
</evidence>
<dbReference type="GO" id="GO:0016810">
    <property type="term" value="F:hydrolase activity, acting on carbon-nitrogen (but not peptide) bonds"/>
    <property type="evidence" value="ECO:0007669"/>
    <property type="project" value="InterPro"/>
</dbReference>
<dbReference type="Gene3D" id="3.10.310.70">
    <property type="match status" value="1"/>
</dbReference>